<dbReference type="GO" id="GO:0003723">
    <property type="term" value="F:RNA binding"/>
    <property type="evidence" value="ECO:0007669"/>
    <property type="project" value="UniProtKB-UniRule"/>
</dbReference>
<dbReference type="AlphaFoldDB" id="A0A8H7CV96"/>
<evidence type="ECO:0000256" key="2">
    <source>
        <dbReference type="PROSITE-ProRule" id="PRU00176"/>
    </source>
</evidence>
<dbReference type="EMBL" id="JACAZH010000016">
    <property type="protein sequence ID" value="KAF7349286.1"/>
    <property type="molecule type" value="Genomic_DNA"/>
</dbReference>
<dbReference type="SMART" id="SM00360">
    <property type="entry name" value="RRM"/>
    <property type="match status" value="1"/>
</dbReference>
<feature type="domain" description="RRM" evidence="4">
    <location>
        <begin position="2"/>
        <end position="79"/>
    </location>
</feature>
<dbReference type="SUPFAM" id="SSF54928">
    <property type="entry name" value="RNA-binding domain, RBD"/>
    <property type="match status" value="1"/>
</dbReference>
<comment type="caution">
    <text evidence="5">The sequence shown here is derived from an EMBL/GenBank/DDBJ whole genome shotgun (WGS) entry which is preliminary data.</text>
</comment>
<reference evidence="5" key="1">
    <citation type="submission" date="2020-05" db="EMBL/GenBank/DDBJ databases">
        <title>Mycena genomes resolve the evolution of fungal bioluminescence.</title>
        <authorList>
            <person name="Tsai I.J."/>
        </authorList>
    </citation>
    <scope>NUCLEOTIDE SEQUENCE</scope>
    <source>
        <strain evidence="5">160909Yilan</strain>
    </source>
</reference>
<sequence>MLKLYVGNMSWSTSDESLRDAFSQYGEITDCIAMKDRNTGKMRGFGFVTFATEAEATSALQMDGRNLDGRPVRVNPAEDRKNSGGGGYGGGGGGYGGNSYGSSDGMQW</sequence>
<keyword evidence="6" id="KW-1185">Reference proteome</keyword>
<dbReference type="PROSITE" id="PS50102">
    <property type="entry name" value="RRM"/>
    <property type="match status" value="1"/>
</dbReference>
<protein>
    <submittedName>
        <fullName evidence="5">Heterogeneous nuclear ribonucleoprotein G RNA recognition motif protein</fullName>
    </submittedName>
</protein>
<evidence type="ECO:0000313" key="5">
    <source>
        <dbReference type="EMBL" id="KAF7349286.1"/>
    </source>
</evidence>
<keyword evidence="1 2" id="KW-0694">RNA-binding</keyword>
<dbReference type="InterPro" id="IPR012677">
    <property type="entry name" value="Nucleotide-bd_a/b_plait_sf"/>
</dbReference>
<dbReference type="Proteomes" id="UP000623467">
    <property type="component" value="Unassembled WGS sequence"/>
</dbReference>
<dbReference type="InterPro" id="IPR052462">
    <property type="entry name" value="SLIRP/GR-RBP-like"/>
</dbReference>
<accession>A0A8H7CV96</accession>
<dbReference type="InterPro" id="IPR048289">
    <property type="entry name" value="RRM2_NsCP33-like"/>
</dbReference>
<feature type="region of interest" description="Disordered" evidence="3">
    <location>
        <begin position="62"/>
        <end position="108"/>
    </location>
</feature>
<organism evidence="5 6">
    <name type="scientific">Mycena sanguinolenta</name>
    <dbReference type="NCBI Taxonomy" id="230812"/>
    <lineage>
        <taxon>Eukaryota</taxon>
        <taxon>Fungi</taxon>
        <taxon>Dikarya</taxon>
        <taxon>Basidiomycota</taxon>
        <taxon>Agaricomycotina</taxon>
        <taxon>Agaricomycetes</taxon>
        <taxon>Agaricomycetidae</taxon>
        <taxon>Agaricales</taxon>
        <taxon>Marasmiineae</taxon>
        <taxon>Mycenaceae</taxon>
        <taxon>Mycena</taxon>
    </lineage>
</organism>
<evidence type="ECO:0000313" key="6">
    <source>
        <dbReference type="Proteomes" id="UP000623467"/>
    </source>
</evidence>
<evidence type="ECO:0000256" key="3">
    <source>
        <dbReference type="SAM" id="MobiDB-lite"/>
    </source>
</evidence>
<evidence type="ECO:0000256" key="1">
    <source>
        <dbReference type="ARBA" id="ARBA00022884"/>
    </source>
</evidence>
<feature type="compositionally biased region" description="Basic and acidic residues" evidence="3">
    <location>
        <begin position="65"/>
        <end position="82"/>
    </location>
</feature>
<gene>
    <name evidence="5" type="ORF">MSAN_01718100</name>
</gene>
<proteinExistence type="predicted"/>
<evidence type="ECO:0000259" key="4">
    <source>
        <dbReference type="PROSITE" id="PS50102"/>
    </source>
</evidence>
<dbReference type="Gene3D" id="3.30.70.330">
    <property type="match status" value="1"/>
</dbReference>
<dbReference type="PANTHER" id="PTHR48027">
    <property type="entry name" value="HETEROGENEOUS NUCLEAR RIBONUCLEOPROTEIN 87F-RELATED"/>
    <property type="match status" value="1"/>
</dbReference>
<feature type="compositionally biased region" description="Gly residues" evidence="3">
    <location>
        <begin position="83"/>
        <end position="99"/>
    </location>
</feature>
<dbReference type="InterPro" id="IPR000504">
    <property type="entry name" value="RRM_dom"/>
</dbReference>
<keyword evidence="5" id="KW-0687">Ribonucleoprotein</keyword>
<dbReference type="OrthoDB" id="439808at2759"/>
<dbReference type="Pfam" id="PF00076">
    <property type="entry name" value="RRM_1"/>
    <property type="match status" value="1"/>
</dbReference>
<dbReference type="GO" id="GO:1990904">
    <property type="term" value="C:ribonucleoprotein complex"/>
    <property type="evidence" value="ECO:0007669"/>
    <property type="project" value="UniProtKB-KW"/>
</dbReference>
<dbReference type="InterPro" id="IPR035979">
    <property type="entry name" value="RBD_domain_sf"/>
</dbReference>
<name>A0A8H7CV96_9AGAR</name>
<dbReference type="CDD" id="cd21608">
    <property type="entry name" value="RRM2_NsCP33_like"/>
    <property type="match status" value="1"/>
</dbReference>